<dbReference type="Proteomes" id="UP001205843">
    <property type="component" value="Unassembled WGS sequence"/>
</dbReference>
<comment type="similarity">
    <text evidence="2 6">Belongs to the class-III pyridoxal-phosphate-dependent aminotransferase family.</text>
</comment>
<organism evidence="7 8">
    <name type="scientific">Natronocella acetinitrilica</name>
    <dbReference type="NCBI Taxonomy" id="414046"/>
    <lineage>
        <taxon>Bacteria</taxon>
        <taxon>Pseudomonadati</taxon>
        <taxon>Pseudomonadota</taxon>
        <taxon>Gammaproteobacteria</taxon>
        <taxon>Chromatiales</taxon>
        <taxon>Ectothiorhodospiraceae</taxon>
        <taxon>Natronocella</taxon>
    </lineage>
</organism>
<dbReference type="Pfam" id="PF00202">
    <property type="entry name" value="Aminotran_3"/>
    <property type="match status" value="1"/>
</dbReference>
<protein>
    <submittedName>
        <fullName evidence="7">Beta-alanine--pyruvate transaminase</fullName>
        <ecNumber evidence="7">2.6.1.18</ecNumber>
    </submittedName>
</protein>
<evidence type="ECO:0000313" key="8">
    <source>
        <dbReference type="Proteomes" id="UP001205843"/>
    </source>
</evidence>
<dbReference type="PANTHER" id="PTHR43094:SF1">
    <property type="entry name" value="AMINOTRANSFERASE CLASS-III"/>
    <property type="match status" value="1"/>
</dbReference>
<keyword evidence="4 7" id="KW-0808">Transferase</keyword>
<accession>A0AAE3G179</accession>
<dbReference type="SUPFAM" id="SSF53383">
    <property type="entry name" value="PLP-dependent transferases"/>
    <property type="match status" value="1"/>
</dbReference>
<dbReference type="GO" id="GO:0016223">
    <property type="term" value="F:beta-alanine:pyruvate transaminase activity"/>
    <property type="evidence" value="ECO:0007669"/>
    <property type="project" value="UniProtKB-EC"/>
</dbReference>
<dbReference type="GO" id="GO:0005829">
    <property type="term" value="C:cytosol"/>
    <property type="evidence" value="ECO:0007669"/>
    <property type="project" value="TreeGrafter"/>
</dbReference>
<comment type="cofactor">
    <cofactor evidence="1">
        <name>pyridoxal 5'-phosphate</name>
        <dbReference type="ChEBI" id="CHEBI:597326"/>
    </cofactor>
</comment>
<dbReference type="EMBL" id="JALJXV010000002">
    <property type="protein sequence ID" value="MCP1673695.1"/>
    <property type="molecule type" value="Genomic_DNA"/>
</dbReference>
<keyword evidence="5 6" id="KW-0663">Pyridoxal phosphate</keyword>
<dbReference type="InterPro" id="IPR015421">
    <property type="entry name" value="PyrdxlP-dep_Trfase_major"/>
</dbReference>
<dbReference type="InterPro" id="IPR005814">
    <property type="entry name" value="Aminotrans_3"/>
</dbReference>
<proteinExistence type="inferred from homology"/>
<evidence type="ECO:0000256" key="2">
    <source>
        <dbReference type="ARBA" id="ARBA00008954"/>
    </source>
</evidence>
<dbReference type="PROSITE" id="PS00600">
    <property type="entry name" value="AA_TRANSFER_CLASS_3"/>
    <property type="match status" value="1"/>
</dbReference>
<sequence>MATASEHVLPPNEDDARWAGLSRAELEAYWMPFSGNRQFKDDPRMIVGAHDCYLRSADGRDILDTLSGLWCCSFGHGRSEIAEAIGRCAKELAYSPPFQFGHPMAFQLANRVRELTPDGLDHVFFTNSGSESADTALKMAKAYWRLKGRPEKTRMIGRIKGYHGVNVGGTSVGGIVGNRKHFGSLMESDHLSATLLPENRFSRGTPEHGVHLADQLEELVGLHDASNIAAVVVEPMSGSAGVIVPPAGYLKRLREICDKHDILLVFDEVLTGFGRTGSDFGATLFGVTPDIMTLAKNITNGAVPMGAVVSSAEIYRTFMDNGGPDYVPEFPHGYTYSAHPIACAAGLAAMDIFEHDRMAERAGAMAPYFEEQVHQLKGLRHIVDIRNLGMAAAIQLEPHPREATRRPFEIAMRCWEKGMYVRFAADTIQLGPPFIVEREQVDQMCNILADVIPTID</sequence>
<name>A0AAE3G179_9GAMM</name>
<evidence type="ECO:0000256" key="1">
    <source>
        <dbReference type="ARBA" id="ARBA00001933"/>
    </source>
</evidence>
<reference evidence="7" key="1">
    <citation type="submission" date="2022-03" db="EMBL/GenBank/DDBJ databases">
        <title>Genomic Encyclopedia of Type Strains, Phase III (KMG-III): the genomes of soil and plant-associated and newly described type strains.</title>
        <authorList>
            <person name="Whitman W."/>
        </authorList>
    </citation>
    <scope>NUCLEOTIDE SEQUENCE</scope>
    <source>
        <strain evidence="7">ANL 6-2</strain>
    </source>
</reference>
<evidence type="ECO:0000256" key="3">
    <source>
        <dbReference type="ARBA" id="ARBA00022576"/>
    </source>
</evidence>
<gene>
    <name evidence="7" type="ORF">J2T57_000794</name>
</gene>
<keyword evidence="3 7" id="KW-0032">Aminotransferase</keyword>
<keyword evidence="8" id="KW-1185">Reference proteome</keyword>
<dbReference type="CDD" id="cd00610">
    <property type="entry name" value="OAT_like"/>
    <property type="match status" value="1"/>
</dbReference>
<dbReference type="Gene3D" id="3.40.640.10">
    <property type="entry name" value="Type I PLP-dependent aspartate aminotransferase-like (Major domain)"/>
    <property type="match status" value="1"/>
</dbReference>
<evidence type="ECO:0000313" key="7">
    <source>
        <dbReference type="EMBL" id="MCP1673695.1"/>
    </source>
</evidence>
<evidence type="ECO:0000256" key="5">
    <source>
        <dbReference type="ARBA" id="ARBA00022898"/>
    </source>
</evidence>
<dbReference type="RefSeq" id="WP_253474557.1">
    <property type="nucleotide sequence ID" value="NZ_JALJXV010000002.1"/>
</dbReference>
<evidence type="ECO:0000256" key="4">
    <source>
        <dbReference type="ARBA" id="ARBA00022679"/>
    </source>
</evidence>
<dbReference type="PIRSF" id="PIRSF000521">
    <property type="entry name" value="Transaminase_4ab_Lys_Orn"/>
    <property type="match status" value="1"/>
</dbReference>
<dbReference type="InterPro" id="IPR049704">
    <property type="entry name" value="Aminotrans_3_PPA_site"/>
</dbReference>
<evidence type="ECO:0000256" key="6">
    <source>
        <dbReference type="RuleBase" id="RU003560"/>
    </source>
</evidence>
<dbReference type="FunFam" id="3.40.640.10:FF:000014">
    <property type="entry name" value="Adenosylmethionine-8-amino-7-oxononanoate aminotransferase, probable"/>
    <property type="match status" value="1"/>
</dbReference>
<dbReference type="AlphaFoldDB" id="A0AAE3G179"/>
<dbReference type="InterPro" id="IPR015424">
    <property type="entry name" value="PyrdxlP-dep_Trfase"/>
</dbReference>
<dbReference type="Gene3D" id="3.90.1150.10">
    <property type="entry name" value="Aspartate Aminotransferase, domain 1"/>
    <property type="match status" value="1"/>
</dbReference>
<dbReference type="GO" id="GO:0030170">
    <property type="term" value="F:pyridoxal phosphate binding"/>
    <property type="evidence" value="ECO:0007669"/>
    <property type="project" value="InterPro"/>
</dbReference>
<dbReference type="PANTHER" id="PTHR43094">
    <property type="entry name" value="AMINOTRANSFERASE"/>
    <property type="match status" value="1"/>
</dbReference>
<dbReference type="InterPro" id="IPR015422">
    <property type="entry name" value="PyrdxlP-dep_Trfase_small"/>
</dbReference>
<comment type="caution">
    <text evidence="7">The sequence shown here is derived from an EMBL/GenBank/DDBJ whole genome shotgun (WGS) entry which is preliminary data.</text>
</comment>
<dbReference type="EC" id="2.6.1.18" evidence="7"/>